<evidence type="ECO:0000313" key="2">
    <source>
        <dbReference type="Proteomes" id="UP001501444"/>
    </source>
</evidence>
<dbReference type="GO" id="GO:0016740">
    <property type="term" value="F:transferase activity"/>
    <property type="evidence" value="ECO:0007669"/>
    <property type="project" value="UniProtKB-KW"/>
</dbReference>
<accession>A0ABN3HD38</accession>
<protein>
    <submittedName>
        <fullName evidence="1">Glycosyl transferase</fullName>
    </submittedName>
</protein>
<gene>
    <name evidence="1" type="ORF">GCM10010170_080760</name>
</gene>
<evidence type="ECO:0000313" key="1">
    <source>
        <dbReference type="EMBL" id="GAA2376548.1"/>
    </source>
</evidence>
<name>A0ABN3HD38_9ACTN</name>
<sequence length="336" mass="36537">MTARYPEPSYDHLLRLSDDTGLLEHADHAVPLRRHGYCVDDVARGLVVLCREPDPPEALLRQAEVYLAFIVHAQSPDGAFHNRLGYDRHWLDEPGTGDWWGRAVWAAGTAAVRSPLSSARESALTCFELAARCRSRWPRSMAYAALGAAEILSVRPDHSGAHWLLNDAAATIGPARDDPGRPWPEPRLTYANALLADAVIAAGQHLGRPAVLTDGLNMLRWLLDEETYHGHLSCTPVGGRQPGDRKPGFDQQPIEAATIAEACVRALDTTEDERWEAGLVSAVDWFIGKNDTGVSLRDPDTGGGYDGLTADGHNANQGAESTLALLSTLQHARRLA</sequence>
<keyword evidence="2" id="KW-1185">Reference proteome</keyword>
<dbReference type="EMBL" id="BAAARV010000080">
    <property type="protein sequence ID" value="GAA2376548.1"/>
    <property type="molecule type" value="Genomic_DNA"/>
</dbReference>
<reference evidence="1 2" key="1">
    <citation type="journal article" date="2019" name="Int. J. Syst. Evol. Microbiol.">
        <title>The Global Catalogue of Microorganisms (GCM) 10K type strain sequencing project: providing services to taxonomists for standard genome sequencing and annotation.</title>
        <authorList>
            <consortium name="The Broad Institute Genomics Platform"/>
            <consortium name="The Broad Institute Genome Sequencing Center for Infectious Disease"/>
            <person name="Wu L."/>
            <person name="Ma J."/>
        </authorList>
    </citation>
    <scope>NUCLEOTIDE SEQUENCE [LARGE SCALE GENOMIC DNA]</scope>
    <source>
        <strain evidence="1 2">JCM 3272</strain>
    </source>
</reference>
<dbReference type="Proteomes" id="UP001501444">
    <property type="component" value="Unassembled WGS sequence"/>
</dbReference>
<dbReference type="InterPro" id="IPR008928">
    <property type="entry name" value="6-hairpin_glycosidase_sf"/>
</dbReference>
<proteinExistence type="predicted"/>
<organism evidence="1 2">
    <name type="scientific">Dactylosporangium salmoneum</name>
    <dbReference type="NCBI Taxonomy" id="53361"/>
    <lineage>
        <taxon>Bacteria</taxon>
        <taxon>Bacillati</taxon>
        <taxon>Actinomycetota</taxon>
        <taxon>Actinomycetes</taxon>
        <taxon>Micromonosporales</taxon>
        <taxon>Micromonosporaceae</taxon>
        <taxon>Dactylosporangium</taxon>
    </lineage>
</organism>
<dbReference type="RefSeq" id="WP_344617929.1">
    <property type="nucleotide sequence ID" value="NZ_BAAARV010000080.1"/>
</dbReference>
<keyword evidence="1" id="KW-0808">Transferase</keyword>
<dbReference type="SUPFAM" id="SSF48208">
    <property type="entry name" value="Six-hairpin glycosidases"/>
    <property type="match status" value="1"/>
</dbReference>
<comment type="caution">
    <text evidence="1">The sequence shown here is derived from an EMBL/GenBank/DDBJ whole genome shotgun (WGS) entry which is preliminary data.</text>
</comment>